<feature type="transmembrane region" description="Helical" evidence="1">
    <location>
        <begin position="7"/>
        <end position="29"/>
    </location>
</feature>
<accession>A0A1C0YTL3</accession>
<reference evidence="2 3" key="1">
    <citation type="submission" date="2016-07" db="EMBL/GenBank/DDBJ databases">
        <title>Caryophanon latum genome sequencing.</title>
        <authorList>
            <person name="Verma A."/>
            <person name="Pal Y."/>
            <person name="Krishnamurthi S."/>
        </authorList>
    </citation>
    <scope>NUCLEOTIDE SEQUENCE [LARGE SCALE GENOMIC DNA]</scope>
    <source>
        <strain evidence="2 3">DSM 14151</strain>
    </source>
</reference>
<feature type="transmembrane region" description="Helical" evidence="1">
    <location>
        <begin position="35"/>
        <end position="55"/>
    </location>
</feature>
<dbReference type="OrthoDB" id="2737687at2"/>
<dbReference type="RefSeq" id="WP_066464736.1">
    <property type="nucleotide sequence ID" value="NZ_MATO01000037.1"/>
</dbReference>
<gene>
    <name evidence="2" type="ORF">A6K76_11450</name>
</gene>
<dbReference type="EMBL" id="MATO01000037">
    <property type="protein sequence ID" value="OCS90474.1"/>
    <property type="molecule type" value="Genomic_DNA"/>
</dbReference>
<keyword evidence="1" id="KW-0472">Membrane</keyword>
<evidence type="ECO:0000313" key="3">
    <source>
        <dbReference type="Proteomes" id="UP000093482"/>
    </source>
</evidence>
<proteinExistence type="predicted"/>
<keyword evidence="1" id="KW-0812">Transmembrane</keyword>
<evidence type="ECO:0000256" key="1">
    <source>
        <dbReference type="SAM" id="Phobius"/>
    </source>
</evidence>
<comment type="caution">
    <text evidence="2">The sequence shown here is derived from an EMBL/GenBank/DDBJ whole genome shotgun (WGS) entry which is preliminary data.</text>
</comment>
<protein>
    <submittedName>
        <fullName evidence="2">Uncharacterized protein</fullName>
    </submittedName>
</protein>
<dbReference type="Proteomes" id="UP000093482">
    <property type="component" value="Unassembled WGS sequence"/>
</dbReference>
<dbReference type="AlphaFoldDB" id="A0A1C0YTL3"/>
<keyword evidence="3" id="KW-1185">Reference proteome</keyword>
<sequence>MSISLAGMLVMFSGIFVVLMVIFEVLPWLNDATKIVFIGIGLFFVVTGAIVRYKGLKSEMKQHKK</sequence>
<organism evidence="2 3">
    <name type="scientific">Caryophanon latum</name>
    <dbReference type="NCBI Taxonomy" id="33977"/>
    <lineage>
        <taxon>Bacteria</taxon>
        <taxon>Bacillati</taxon>
        <taxon>Bacillota</taxon>
        <taxon>Bacilli</taxon>
        <taxon>Bacillales</taxon>
        <taxon>Caryophanaceae</taxon>
        <taxon>Caryophanon</taxon>
    </lineage>
</organism>
<evidence type="ECO:0000313" key="2">
    <source>
        <dbReference type="EMBL" id="OCS90474.1"/>
    </source>
</evidence>
<keyword evidence="1" id="KW-1133">Transmembrane helix</keyword>
<name>A0A1C0YTL3_9BACL</name>